<dbReference type="InterPro" id="IPR013830">
    <property type="entry name" value="SGNH_hydro"/>
</dbReference>
<feature type="domain" description="SGNH hydrolase-type esterase" evidence="3">
    <location>
        <begin position="63"/>
        <end position="232"/>
    </location>
</feature>
<feature type="region of interest" description="Disordered" evidence="1">
    <location>
        <begin position="23"/>
        <end position="55"/>
    </location>
</feature>
<evidence type="ECO:0000259" key="3">
    <source>
        <dbReference type="Pfam" id="PF13472"/>
    </source>
</evidence>
<dbReference type="EMBL" id="WUEK01000005">
    <property type="protein sequence ID" value="MXG89883.1"/>
    <property type="molecule type" value="Genomic_DNA"/>
</dbReference>
<evidence type="ECO:0000313" key="5">
    <source>
        <dbReference type="Proteomes" id="UP000473325"/>
    </source>
</evidence>
<proteinExistence type="predicted"/>
<sequence length="246" mass="25442">MRRLIAPVVAALLVVSGCGATDAGGPAASDPSPAASSAAPSSSSESTVPSSAPDSRARRTALFFGDSYFVGGGCSPDASQDMAAVAGAQLGYRTVIRGAGGTGFVTANPEYGIPAYLEQIAQGAFDVPGRAPSLVVIEGGSNDYGQPTATIRRNAGKILRIAARDFPGALVVLVGPMQTYGQLSQSEPIKRTLRSLARKRGVPFVNMQRWVYGQDGLLCSDYDHPTYATHQALGQRLAQALAKRGA</sequence>
<feature type="chain" id="PRO_5038733740" description="SGNH hydrolase-type esterase domain-containing protein" evidence="2">
    <location>
        <begin position="21"/>
        <end position="246"/>
    </location>
</feature>
<dbReference type="SUPFAM" id="SSF52266">
    <property type="entry name" value="SGNH hydrolase"/>
    <property type="match status" value="1"/>
</dbReference>
<keyword evidence="5" id="KW-1185">Reference proteome</keyword>
<dbReference type="CDD" id="cd00229">
    <property type="entry name" value="SGNH_hydrolase"/>
    <property type="match status" value="1"/>
</dbReference>
<protein>
    <recommendedName>
        <fullName evidence="3">SGNH hydrolase-type esterase domain-containing protein</fullName>
    </recommendedName>
</protein>
<dbReference type="InterPro" id="IPR036514">
    <property type="entry name" value="SGNH_hydro_sf"/>
</dbReference>
<evidence type="ECO:0000313" key="4">
    <source>
        <dbReference type="EMBL" id="MXG89883.1"/>
    </source>
</evidence>
<reference evidence="4 5" key="1">
    <citation type="submission" date="2019-12" db="EMBL/GenBank/DDBJ databases">
        <authorList>
            <person name="Kun Z."/>
        </authorList>
    </citation>
    <scope>NUCLEOTIDE SEQUENCE [LARGE SCALE GENOMIC DNA]</scope>
    <source>
        <strain evidence="4 5">YIM 123512</strain>
    </source>
</reference>
<organism evidence="4 5">
    <name type="scientific">Nocardioides flavescens</name>
    <dbReference type="NCBI Taxonomy" id="2691959"/>
    <lineage>
        <taxon>Bacteria</taxon>
        <taxon>Bacillati</taxon>
        <taxon>Actinomycetota</taxon>
        <taxon>Actinomycetes</taxon>
        <taxon>Propionibacteriales</taxon>
        <taxon>Nocardioidaceae</taxon>
        <taxon>Nocardioides</taxon>
    </lineage>
</organism>
<gene>
    <name evidence="4" type="ORF">GRQ65_10000</name>
</gene>
<evidence type="ECO:0000256" key="2">
    <source>
        <dbReference type="SAM" id="SignalP"/>
    </source>
</evidence>
<feature type="signal peptide" evidence="2">
    <location>
        <begin position="1"/>
        <end position="20"/>
    </location>
</feature>
<dbReference type="RefSeq" id="WP_160877751.1">
    <property type="nucleotide sequence ID" value="NZ_WUEK01000005.1"/>
</dbReference>
<dbReference type="Pfam" id="PF13472">
    <property type="entry name" value="Lipase_GDSL_2"/>
    <property type="match status" value="1"/>
</dbReference>
<dbReference type="PROSITE" id="PS51257">
    <property type="entry name" value="PROKAR_LIPOPROTEIN"/>
    <property type="match status" value="1"/>
</dbReference>
<dbReference type="AlphaFoldDB" id="A0A6L7ERF7"/>
<evidence type="ECO:0000256" key="1">
    <source>
        <dbReference type="SAM" id="MobiDB-lite"/>
    </source>
</evidence>
<name>A0A6L7ERF7_9ACTN</name>
<feature type="compositionally biased region" description="Low complexity" evidence="1">
    <location>
        <begin position="26"/>
        <end position="54"/>
    </location>
</feature>
<comment type="caution">
    <text evidence="4">The sequence shown here is derived from an EMBL/GenBank/DDBJ whole genome shotgun (WGS) entry which is preliminary data.</text>
</comment>
<keyword evidence="2" id="KW-0732">Signal</keyword>
<dbReference type="Gene3D" id="3.40.50.1110">
    <property type="entry name" value="SGNH hydrolase"/>
    <property type="match status" value="1"/>
</dbReference>
<dbReference type="Proteomes" id="UP000473325">
    <property type="component" value="Unassembled WGS sequence"/>
</dbReference>
<accession>A0A6L7ERF7</accession>